<dbReference type="SUPFAM" id="SSF53756">
    <property type="entry name" value="UDP-Glycosyltransferase/glycogen phosphorylase"/>
    <property type="match status" value="1"/>
</dbReference>
<dbReference type="Gene3D" id="3.40.50.2000">
    <property type="entry name" value="Glycogen Phosphorylase B"/>
    <property type="match status" value="1"/>
</dbReference>
<dbReference type="CDD" id="cd03784">
    <property type="entry name" value="GT1_Gtf-like"/>
    <property type="match status" value="1"/>
</dbReference>
<comment type="similarity">
    <text evidence="2">Belongs to the type-B carboxylesterase/lipase family.</text>
</comment>
<evidence type="ECO:0000313" key="15">
    <source>
        <dbReference type="EnsemblMetazoa" id="PPA25675.1"/>
    </source>
</evidence>
<comment type="catalytic activity">
    <reaction evidence="13">
        <text>glucuronate acceptor + UDP-alpha-D-glucuronate = acceptor beta-D-glucuronoside + UDP + H(+)</text>
        <dbReference type="Rhea" id="RHEA:21032"/>
        <dbReference type="ChEBI" id="CHEBI:15378"/>
        <dbReference type="ChEBI" id="CHEBI:58052"/>
        <dbReference type="ChEBI" id="CHEBI:58223"/>
        <dbReference type="ChEBI" id="CHEBI:132367"/>
        <dbReference type="ChEBI" id="CHEBI:132368"/>
        <dbReference type="EC" id="2.4.1.17"/>
    </reaction>
</comment>
<keyword evidence="6" id="KW-0808">Transferase</keyword>
<dbReference type="InterPro" id="IPR002213">
    <property type="entry name" value="UDP_glucos_trans"/>
</dbReference>
<feature type="domain" description="Carboxylesterase type B" evidence="14">
    <location>
        <begin position="1092"/>
        <end position="1549"/>
    </location>
</feature>
<keyword evidence="9" id="KW-0378">Hydrolase</keyword>
<evidence type="ECO:0000256" key="2">
    <source>
        <dbReference type="ARBA" id="ARBA00005964"/>
    </source>
</evidence>
<dbReference type="InterPro" id="IPR002018">
    <property type="entry name" value="CarbesteraseB"/>
</dbReference>
<dbReference type="Pfam" id="PF00201">
    <property type="entry name" value="UDPGT"/>
    <property type="match status" value="1"/>
</dbReference>
<dbReference type="FunFam" id="3.40.50.1820:FF:001156">
    <property type="entry name" value="Carboxylic ester hydrolase"/>
    <property type="match status" value="1"/>
</dbReference>
<dbReference type="EnsemblMetazoa" id="PPA25675.1">
    <property type="protein sequence ID" value="PPA25675.1"/>
    <property type="gene ID" value="WBGene00115229"/>
</dbReference>
<accession>A0A8R1YIX2</accession>
<comment type="subcellular location">
    <subcellularLocation>
        <location evidence="1">Membrane</location>
        <topology evidence="1">Single-pass membrane protein</topology>
    </subcellularLocation>
</comment>
<evidence type="ECO:0000256" key="11">
    <source>
        <dbReference type="ARBA" id="ARBA00023136"/>
    </source>
</evidence>
<dbReference type="FunFam" id="3.40.50.2000:FF:000118">
    <property type="entry name" value="UDP-glucuronosyltransferase"/>
    <property type="match status" value="1"/>
</dbReference>
<keyword evidence="12" id="KW-0325">Glycoprotein</keyword>
<dbReference type="GO" id="GO:0052689">
    <property type="term" value="F:carboxylic ester hydrolase activity"/>
    <property type="evidence" value="ECO:0007669"/>
    <property type="project" value="UniProtKB-KW"/>
</dbReference>
<accession>A0A2A6C0Z6</accession>
<evidence type="ECO:0000256" key="10">
    <source>
        <dbReference type="ARBA" id="ARBA00022989"/>
    </source>
</evidence>
<feature type="domain" description="Carboxylesterase type B" evidence="14">
    <location>
        <begin position="49"/>
        <end position="495"/>
    </location>
</feature>
<organism evidence="15 16">
    <name type="scientific">Pristionchus pacificus</name>
    <name type="common">Parasitic nematode worm</name>
    <dbReference type="NCBI Taxonomy" id="54126"/>
    <lineage>
        <taxon>Eukaryota</taxon>
        <taxon>Metazoa</taxon>
        <taxon>Ecdysozoa</taxon>
        <taxon>Nematoda</taxon>
        <taxon>Chromadorea</taxon>
        <taxon>Rhabditida</taxon>
        <taxon>Rhabditina</taxon>
        <taxon>Diplogasteromorpha</taxon>
        <taxon>Diplogasteroidea</taxon>
        <taxon>Neodiplogasteridae</taxon>
        <taxon>Pristionchus</taxon>
    </lineage>
</organism>
<sequence length="1650" mass="184395">SLPKCFSLPTCPYHWLYASISTENMRLLVLSVSLFFITASYSTSDYYFPVISTGYGSIRGYAFTAHDGTEAQIFKKIPFASAPIGDLRWRKPQPHRPWNGTLDGTFFGPACTQRTNKYDGPVTGFSEDCLHVNVYTSERCRESNSTCPVAFIIHGGAGLYESTMKFPDEKLVRNFVSQGIVVVTTAYRLSAFGAMDLGDENALPANLGLHDIVAALNFTRNEIGHFGGSKEKITLLGQSEGGHYALMIAFSPGISKPGEKRLIDGIIVMSGNGGLEFREKAVERSHSVAKQLNCTGTAREIVECMRLHDTESIVAASYKAPFGITMSGELFPITNEKELREDPNPIRLMIGTTIEEIGGGVAGVDKINRILGIENGEECYDKYLNDVESGAFNPGYIEASQEMIMTAHIYAKYVAQIGGEAYLYEYDYPVHGGHTDDAYHVLGIHEYEMDENERWLSRAYPRYFSNFIKGERLAKDWSKVTPLLMNYYSVNRSRTDGVFPHTKYGYKNNLVKYYDELVKYDQVLSAAKMQAANAPIEYKSLNFDAGFQGFLESLSIFDAIIFVCVVLGVLSLLCCLMRLLPVIFLLAPCALTLNILMYVNVIGTSHRQFAEKLVALLHENGHTLDVIQAMLDMRVPQKEISGSRKTVFVTWDSPWGKSSHLADPFQEPNEWNRLIMGFASDIFLDTAEIFCDHIIDSPDVSDLLSTNKYDIALINGFDYCPYGLVHTYKVTPVISYLPTPSFATQSYYAGLPDVRPTSRRGNHVLFENIRDAENHPGKETSCKEERDHCEFFTTNKFRARYGAEFPDVREVMKNISIDFSNSHPLLEQPRPISLRLRYIGGVGKAKVKALSKDFEDLLNLPGKGTVIVSFGTQIAPEKISEELRKVFLNTFKRFPEYNFLWKFDGRMETNASNVHNIAWLPQNDLLHDSRVVAFVSHMGLNSFTETGFAGVPVVAIPFFADQLHNARRARDLGMGVIVRKSQITEESLLAALQKVLYDERYHNRAREIASMIAANPDTPQRIFLEGIEFAAKFENLSSHYRLAGADYNHYVQIGWDVAAFLTFICLIMSTLARSTLLLLFVLPIASSLTNYPIVTTSYGAVRGYEFEASNGFVGEIFKKIPFATPPIGVQRWKKPVPPERWNYTVDGTFAGPACAQINSTWAGYVTGQSEDCLTLNVYTSRNCRVSNGSCPVVVYIHGGSALFSSSIHFPDDVLISKYATKGIVLVTISYRVGVFGVMALGDEHVLPANLAIHDVVESLRFLRTEVKAFGGNKDQITVMGHSTGASAALILVFSPTINKAGEPPLFARAISVSGTMNFEDEPKQVKRSHAVATHLGCEGTAQEIVDCLSLISTDDLLRAATEVGGGDLLSVNHLTGITLAGELMPVRDAYELRQQQEEHMKGIAPARPTSLLMGTLVNEFRGDAIDTLGVRNLQECTHKYYDDVRSGYFKPGYDKLSQCVYLTASTFGATQARAGAEVYLYQVDYPKHTNHADDLYYLMGVHNFPMDENEEWINHVYPEYITNFIRGLPLAPDWEPLDPNLMNYYSVNKCFTEGIVPQTKFAYHQPISDYYAELMRYDQNLTKIERLAASAPIQYKLLALPSSDSFTLRDLFIYSTIFGLILLIILTTCKCGRNKRPTNEQIPLKPKEFI</sequence>
<evidence type="ECO:0000256" key="12">
    <source>
        <dbReference type="ARBA" id="ARBA00023180"/>
    </source>
</evidence>
<proteinExistence type="inferred from homology"/>
<keyword evidence="11" id="KW-0472">Membrane</keyword>
<evidence type="ECO:0000256" key="8">
    <source>
        <dbReference type="ARBA" id="ARBA00022729"/>
    </source>
</evidence>
<keyword evidence="8" id="KW-0732">Signal</keyword>
<dbReference type="InterPro" id="IPR029058">
    <property type="entry name" value="AB_hydrolase_fold"/>
</dbReference>
<dbReference type="PANTHER" id="PTHR45580">
    <property type="entry name" value="PROTEIN CBG05369"/>
    <property type="match status" value="1"/>
</dbReference>
<dbReference type="InterPro" id="IPR019826">
    <property type="entry name" value="Carboxylesterase_B_AS"/>
</dbReference>
<keyword evidence="10" id="KW-1133">Transmembrane helix</keyword>
<dbReference type="Proteomes" id="UP000005239">
    <property type="component" value="Unassembled WGS sequence"/>
</dbReference>
<evidence type="ECO:0000256" key="3">
    <source>
        <dbReference type="ARBA" id="ARBA00009995"/>
    </source>
</evidence>
<evidence type="ECO:0000256" key="4">
    <source>
        <dbReference type="ARBA" id="ARBA00012544"/>
    </source>
</evidence>
<dbReference type="SUPFAM" id="SSF53474">
    <property type="entry name" value="alpha/beta-Hydrolases"/>
    <property type="match status" value="2"/>
</dbReference>
<evidence type="ECO:0000256" key="9">
    <source>
        <dbReference type="ARBA" id="ARBA00022801"/>
    </source>
</evidence>
<dbReference type="PROSITE" id="PS00122">
    <property type="entry name" value="CARBOXYLESTERASE_B_1"/>
    <property type="match status" value="1"/>
</dbReference>
<reference evidence="15" key="2">
    <citation type="submission" date="2022-06" db="UniProtKB">
        <authorList>
            <consortium name="EnsemblMetazoa"/>
        </authorList>
    </citation>
    <scope>IDENTIFICATION</scope>
    <source>
        <strain evidence="15">PS312</strain>
    </source>
</reference>
<keyword evidence="16" id="KW-1185">Reference proteome</keyword>
<keyword evidence="5" id="KW-0719">Serine esterase</keyword>
<dbReference type="PANTHER" id="PTHR45580:SF6">
    <property type="entry name" value="CARBOXYLESTERASE TYPE B DOMAIN-CONTAINING PROTEIN"/>
    <property type="match status" value="1"/>
</dbReference>
<dbReference type="Pfam" id="PF00135">
    <property type="entry name" value="COesterase"/>
    <property type="match status" value="2"/>
</dbReference>
<dbReference type="GO" id="GO:0015020">
    <property type="term" value="F:glucuronosyltransferase activity"/>
    <property type="evidence" value="ECO:0007669"/>
    <property type="project" value="UniProtKB-EC"/>
</dbReference>
<name>A0A2A6C0Z6_PRIPA</name>
<evidence type="ECO:0000256" key="7">
    <source>
        <dbReference type="ARBA" id="ARBA00022692"/>
    </source>
</evidence>
<evidence type="ECO:0000256" key="5">
    <source>
        <dbReference type="ARBA" id="ARBA00022487"/>
    </source>
</evidence>
<evidence type="ECO:0000313" key="16">
    <source>
        <dbReference type="Proteomes" id="UP000005239"/>
    </source>
</evidence>
<evidence type="ECO:0000256" key="1">
    <source>
        <dbReference type="ARBA" id="ARBA00004167"/>
    </source>
</evidence>
<dbReference type="GO" id="GO:0016020">
    <property type="term" value="C:membrane"/>
    <property type="evidence" value="ECO:0007669"/>
    <property type="project" value="UniProtKB-SubCell"/>
</dbReference>
<evidence type="ECO:0000256" key="13">
    <source>
        <dbReference type="ARBA" id="ARBA00047475"/>
    </source>
</evidence>
<gene>
    <name evidence="15" type="primary">WBGene00115229</name>
</gene>
<comment type="similarity">
    <text evidence="3">Belongs to the UDP-glycosyltransferase family.</text>
</comment>
<dbReference type="Gene3D" id="3.40.50.1820">
    <property type="entry name" value="alpha/beta hydrolase"/>
    <property type="match status" value="2"/>
</dbReference>
<evidence type="ECO:0000256" key="6">
    <source>
        <dbReference type="ARBA" id="ARBA00022679"/>
    </source>
</evidence>
<reference evidence="16" key="1">
    <citation type="journal article" date="2008" name="Nat. Genet.">
        <title>The Pristionchus pacificus genome provides a unique perspective on nematode lifestyle and parasitism.</title>
        <authorList>
            <person name="Dieterich C."/>
            <person name="Clifton S.W."/>
            <person name="Schuster L.N."/>
            <person name="Chinwalla A."/>
            <person name="Delehaunty K."/>
            <person name="Dinkelacker I."/>
            <person name="Fulton L."/>
            <person name="Fulton R."/>
            <person name="Godfrey J."/>
            <person name="Minx P."/>
            <person name="Mitreva M."/>
            <person name="Roeseler W."/>
            <person name="Tian H."/>
            <person name="Witte H."/>
            <person name="Yang S.P."/>
            <person name="Wilson R.K."/>
            <person name="Sommer R.J."/>
        </authorList>
    </citation>
    <scope>NUCLEOTIDE SEQUENCE [LARGE SCALE GENOMIC DNA]</scope>
    <source>
        <strain evidence="16">PS312</strain>
    </source>
</reference>
<evidence type="ECO:0000259" key="14">
    <source>
        <dbReference type="Pfam" id="PF00135"/>
    </source>
</evidence>
<protein>
    <recommendedName>
        <fullName evidence="4">glucuronosyltransferase</fullName>
        <ecNumber evidence="4">2.4.1.17</ecNumber>
    </recommendedName>
</protein>
<keyword evidence="7" id="KW-0812">Transmembrane</keyword>
<dbReference type="EC" id="2.4.1.17" evidence="4"/>